<evidence type="ECO:0000256" key="1">
    <source>
        <dbReference type="SAM" id="SignalP"/>
    </source>
</evidence>
<feature type="chain" id="PRO_5029601048" evidence="1">
    <location>
        <begin position="22"/>
        <end position="75"/>
    </location>
</feature>
<name>A0A7J6X5R9_THATH</name>
<sequence>HNTYKHLLLLLPLLSQSLTITNKVFWIVILSDLAIKEEELLETLERRITAAYIDSHLLSSMLGNSKLKLEIRPYQ</sequence>
<reference evidence="2 3" key="1">
    <citation type="submission" date="2020-06" db="EMBL/GenBank/DDBJ databases">
        <title>Transcriptomic and genomic resources for Thalictrum thalictroides and T. hernandezii: Facilitating candidate gene discovery in an emerging model plant lineage.</title>
        <authorList>
            <person name="Arias T."/>
            <person name="Riano-Pachon D.M."/>
            <person name="Di Stilio V.S."/>
        </authorList>
    </citation>
    <scope>NUCLEOTIDE SEQUENCE [LARGE SCALE GENOMIC DNA]</scope>
    <source>
        <strain evidence="3">cv. WT478/WT964</strain>
        <tissue evidence="2">Leaves</tissue>
    </source>
</reference>
<proteinExistence type="predicted"/>
<dbReference type="Proteomes" id="UP000554482">
    <property type="component" value="Unassembled WGS sequence"/>
</dbReference>
<dbReference type="AlphaFoldDB" id="A0A7J6X5R9"/>
<gene>
    <name evidence="2" type="ORF">FRX31_005259</name>
</gene>
<accession>A0A7J6X5R9</accession>
<dbReference type="EMBL" id="JABWDY010004463">
    <property type="protein sequence ID" value="KAF5205156.1"/>
    <property type="molecule type" value="Genomic_DNA"/>
</dbReference>
<evidence type="ECO:0000313" key="3">
    <source>
        <dbReference type="Proteomes" id="UP000554482"/>
    </source>
</evidence>
<keyword evidence="3" id="KW-1185">Reference proteome</keyword>
<comment type="caution">
    <text evidence="2">The sequence shown here is derived from an EMBL/GenBank/DDBJ whole genome shotgun (WGS) entry which is preliminary data.</text>
</comment>
<feature type="non-terminal residue" evidence="2">
    <location>
        <position position="1"/>
    </location>
</feature>
<evidence type="ECO:0000313" key="2">
    <source>
        <dbReference type="EMBL" id="KAF5205156.1"/>
    </source>
</evidence>
<keyword evidence="1" id="KW-0732">Signal</keyword>
<feature type="signal peptide" evidence="1">
    <location>
        <begin position="1"/>
        <end position="21"/>
    </location>
</feature>
<organism evidence="2 3">
    <name type="scientific">Thalictrum thalictroides</name>
    <name type="common">Rue-anemone</name>
    <name type="synonym">Anemone thalictroides</name>
    <dbReference type="NCBI Taxonomy" id="46969"/>
    <lineage>
        <taxon>Eukaryota</taxon>
        <taxon>Viridiplantae</taxon>
        <taxon>Streptophyta</taxon>
        <taxon>Embryophyta</taxon>
        <taxon>Tracheophyta</taxon>
        <taxon>Spermatophyta</taxon>
        <taxon>Magnoliopsida</taxon>
        <taxon>Ranunculales</taxon>
        <taxon>Ranunculaceae</taxon>
        <taxon>Thalictroideae</taxon>
        <taxon>Thalictrum</taxon>
    </lineage>
</organism>
<protein>
    <submittedName>
        <fullName evidence="2">Uncharacterized protein</fullName>
    </submittedName>
</protein>